<gene>
    <name evidence="4" type="ORF">ABUW04_29270</name>
</gene>
<feature type="domain" description="AAA+ ATPase" evidence="2">
    <location>
        <begin position="265"/>
        <end position="423"/>
    </location>
</feature>
<sequence>MALSIRLFGELEAELDGQRIGLPAGRACELLAWLALHPGPQPRPRLAARFWPDAPDSAARASLRSAVWALRTAFGPAGARQLTADRGSVGLCRDGLTVDLDEFRRLVDLGRPADAVGLCRGELLPSFGQDWAVEAREQHAVRLSAALSALAERYRQEEDLPAAIAAVRRQVALLPFDEAAARTLMALLAESGDTPAALEAYARLRRQLAEELDTGVGPETAALARRLRAAARGPTGPGTGRSRLIGRAEETATLTSAWREAAAGRGSVLLLSGDGGMGKTRLVQELGQLAADEGARTLTGYAGGPGGGAPFALWVDPLGLLVDDPTRADPLIDPRTERIRQLERATQALLRAVRAEPLLLVLEDVHRADPSSLELLAYVGRRIAGQLPALLVATCRRMPRRPELDAAVAALRASGSLGREIELGPLPLPTIRRIALCQGNLTEDQASGIARVADGNPLLAVETAKGVALRGADLPAGLRGAVRAACERLGPGARRLTDYLAAAGRELRPSELAALPLADVRRAAGEALGSGLLVYSEASAGVGFRHALLREACYADLPAPERSALHADLAEVLAAGAARSAATGTGTARSASRARSAAELGRHLRLSGQDGPAGARFAEAAAAARAVCALPEAAAFLREARELAPDSVEILLDLAEVEAWRGRLPSSDEAFERAVEQLAPSDGPALTRAWLRRGHWLRGGVCHPRESRRSYLSALDLLDRAPQDDPEARAEALAGLAWAQAVAGDPDQVERILRQVAEVTGHRAPGDLLAHDIGSARGHALIRTGRLVQSYGPLVAAAASAGRAGRPDLAYGCMMNAASAAAAAGEWDRALDFADRCLALVVPNGLLRNTVGTHCARASALRRLGRTAEARTACEQARAIAELTGLAELQALVHHDLGLLALATGCPEAAADELELALAPEAPVSRPRTRLLLAEALARSGRPAEAEVQLRAAALEPVAASDFPDTLVARMCHVQGLIAVARGDGALALRRLAESAAAWERRGTRFDGEAVLGALIDLGRPPIGSLVEPALELAAVRTDLAALAAALHSTS</sequence>
<evidence type="ECO:0000259" key="3">
    <source>
        <dbReference type="SMART" id="SM01043"/>
    </source>
</evidence>
<keyword evidence="1" id="KW-0902">Two-component regulatory system</keyword>
<dbReference type="SMART" id="SM01043">
    <property type="entry name" value="BTAD"/>
    <property type="match status" value="1"/>
</dbReference>
<protein>
    <submittedName>
        <fullName evidence="4">AAA family ATPase</fullName>
    </submittedName>
</protein>
<proteinExistence type="predicted"/>
<dbReference type="InterPro" id="IPR036388">
    <property type="entry name" value="WH-like_DNA-bd_sf"/>
</dbReference>
<dbReference type="InterPro" id="IPR019734">
    <property type="entry name" value="TPR_rpt"/>
</dbReference>
<dbReference type="SMART" id="SM00382">
    <property type="entry name" value="AAA"/>
    <property type="match status" value="1"/>
</dbReference>
<dbReference type="Gene3D" id="1.10.10.10">
    <property type="entry name" value="Winged helix-like DNA-binding domain superfamily/Winged helix DNA-binding domain"/>
    <property type="match status" value="1"/>
</dbReference>
<evidence type="ECO:0000313" key="4">
    <source>
        <dbReference type="EMBL" id="MFC1442352.1"/>
    </source>
</evidence>
<dbReference type="SUPFAM" id="SSF46894">
    <property type="entry name" value="C-terminal effector domain of the bipartite response regulators"/>
    <property type="match status" value="1"/>
</dbReference>
<comment type="caution">
    <text evidence="4">The sequence shown here is derived from an EMBL/GenBank/DDBJ whole genome shotgun (WGS) entry which is preliminary data.</text>
</comment>
<dbReference type="SMART" id="SM00028">
    <property type="entry name" value="TPR"/>
    <property type="match status" value="6"/>
</dbReference>
<dbReference type="InterPro" id="IPR003593">
    <property type="entry name" value="AAA+_ATPase"/>
</dbReference>
<organism evidence="4 5">
    <name type="scientific">Streptacidiphilus jeojiensis</name>
    <dbReference type="NCBI Taxonomy" id="3229225"/>
    <lineage>
        <taxon>Bacteria</taxon>
        <taxon>Bacillati</taxon>
        <taxon>Actinomycetota</taxon>
        <taxon>Actinomycetes</taxon>
        <taxon>Kitasatosporales</taxon>
        <taxon>Streptomycetaceae</taxon>
        <taxon>Streptacidiphilus</taxon>
    </lineage>
</organism>
<dbReference type="EMBL" id="JBEUKS010000012">
    <property type="protein sequence ID" value="MFC1442352.1"/>
    <property type="molecule type" value="Genomic_DNA"/>
</dbReference>
<dbReference type="SUPFAM" id="SSF48452">
    <property type="entry name" value="TPR-like"/>
    <property type="match status" value="3"/>
</dbReference>
<dbReference type="PANTHER" id="PTHR35807">
    <property type="entry name" value="TRANSCRIPTIONAL REGULATOR REDD-RELATED"/>
    <property type="match status" value="1"/>
</dbReference>
<dbReference type="Pfam" id="PF03704">
    <property type="entry name" value="BTAD"/>
    <property type="match status" value="1"/>
</dbReference>
<dbReference type="Gene3D" id="1.25.40.10">
    <property type="entry name" value="Tetratricopeptide repeat domain"/>
    <property type="match status" value="3"/>
</dbReference>
<dbReference type="InterPro" id="IPR041664">
    <property type="entry name" value="AAA_16"/>
</dbReference>
<dbReference type="SUPFAM" id="SSF52540">
    <property type="entry name" value="P-loop containing nucleoside triphosphate hydrolases"/>
    <property type="match status" value="1"/>
</dbReference>
<dbReference type="InterPro" id="IPR005158">
    <property type="entry name" value="BTAD"/>
</dbReference>
<evidence type="ECO:0000256" key="1">
    <source>
        <dbReference type="ARBA" id="ARBA00023012"/>
    </source>
</evidence>
<dbReference type="RefSeq" id="WP_380567406.1">
    <property type="nucleotide sequence ID" value="NZ_JBEUKS010000012.1"/>
</dbReference>
<accession>A0ABV6XW47</accession>
<evidence type="ECO:0000259" key="2">
    <source>
        <dbReference type="SMART" id="SM00382"/>
    </source>
</evidence>
<dbReference type="InterPro" id="IPR027417">
    <property type="entry name" value="P-loop_NTPase"/>
</dbReference>
<dbReference type="Proteomes" id="UP001592581">
    <property type="component" value="Unassembled WGS sequence"/>
</dbReference>
<reference evidence="4 5" key="1">
    <citation type="submission" date="2024-06" db="EMBL/GenBank/DDBJ databases">
        <authorList>
            <person name="Lee S.D."/>
        </authorList>
    </citation>
    <scope>NUCLEOTIDE SEQUENCE [LARGE SCALE GENOMIC DNA]</scope>
    <source>
        <strain evidence="4 5">N1-10</strain>
    </source>
</reference>
<evidence type="ECO:0000313" key="5">
    <source>
        <dbReference type="Proteomes" id="UP001592581"/>
    </source>
</evidence>
<feature type="domain" description="Bacterial transcriptional activator" evidence="3">
    <location>
        <begin position="98"/>
        <end position="228"/>
    </location>
</feature>
<name>A0ABV6XW47_9ACTN</name>
<dbReference type="Pfam" id="PF13191">
    <property type="entry name" value="AAA_16"/>
    <property type="match status" value="1"/>
</dbReference>
<dbReference type="InterPro" id="IPR051677">
    <property type="entry name" value="AfsR-DnrI-RedD_regulator"/>
</dbReference>
<keyword evidence="5" id="KW-1185">Reference proteome</keyword>
<dbReference type="InterPro" id="IPR011990">
    <property type="entry name" value="TPR-like_helical_dom_sf"/>
</dbReference>
<dbReference type="InterPro" id="IPR016032">
    <property type="entry name" value="Sig_transdc_resp-reg_C-effctor"/>
</dbReference>